<dbReference type="InterPro" id="IPR011551">
    <property type="entry name" value="NTP_PyrPHydrolase_MazG"/>
</dbReference>
<dbReference type="NCBIfam" id="NF007113">
    <property type="entry name" value="PRK09562.1"/>
    <property type="match status" value="1"/>
</dbReference>
<dbReference type="CDD" id="cd11528">
    <property type="entry name" value="NTP-PPase_MazG_Nterm"/>
    <property type="match status" value="1"/>
</dbReference>
<dbReference type="CDD" id="cd11529">
    <property type="entry name" value="NTP-PPase_MazG_Cterm"/>
    <property type="match status" value="1"/>
</dbReference>
<evidence type="ECO:0000313" key="3">
    <source>
        <dbReference type="EMBL" id="QDT66353.1"/>
    </source>
</evidence>
<dbReference type="PANTHER" id="PTHR30522:SF0">
    <property type="entry name" value="NUCLEOSIDE TRIPHOSPHATE PYROPHOSPHOHYDROLASE"/>
    <property type="match status" value="1"/>
</dbReference>
<dbReference type="NCBIfam" id="TIGR00444">
    <property type="entry name" value="mazG"/>
    <property type="match status" value="1"/>
</dbReference>
<accession>A0A517TDA4</accession>
<sequence length="314" mass="35163">MHDGMNSKSTAPAPTAPGTAPDPDRCNAVFEELCAVIAKLRSPEGCPWDREQTLESIKPYTLEETYELLEAIDSGDDGQIIEELGDVLLQVMLDSQIAADEARFNLIDVIEHLKDKLIRRHPHVFGEETAEHAADVSPLWEKAKAAEKSHRESIFDGIPKDLPQLARAQQVTKKAAKVGYDFPHRAMLFDKLNEELAELAAELFEDGNIPHIPAEVDAEVVPDEHLGDAELRDKVEDELGDVLFVIANIARRWGINPEEALRKSNRKFVKRVQFIERELKADGSDIKSATLIEMEKIYQRGKQLERESNGSVPS</sequence>
<dbReference type="Pfam" id="PF03819">
    <property type="entry name" value="MazG"/>
    <property type="match status" value="2"/>
</dbReference>
<protein>
    <submittedName>
        <fullName evidence="3">Nucleoside triphosphate pyrophosphohydrolase</fullName>
        <ecNumber evidence="3">3.6.1.8</ecNumber>
    </submittedName>
</protein>
<dbReference type="GO" id="GO:0046047">
    <property type="term" value="P:TTP catabolic process"/>
    <property type="evidence" value="ECO:0007669"/>
    <property type="project" value="TreeGrafter"/>
</dbReference>
<evidence type="ECO:0000313" key="4">
    <source>
        <dbReference type="Proteomes" id="UP000319976"/>
    </source>
</evidence>
<dbReference type="KEGG" id="chya:V22_36190"/>
<dbReference type="PANTHER" id="PTHR30522">
    <property type="entry name" value="NUCLEOSIDE TRIPHOSPHATE PYROPHOSPHOHYDROLASE"/>
    <property type="match status" value="1"/>
</dbReference>
<gene>
    <name evidence="3" type="primary">mazG</name>
    <name evidence="3" type="ORF">V22_36190</name>
</gene>
<dbReference type="GO" id="GO:0046052">
    <property type="term" value="P:UTP catabolic process"/>
    <property type="evidence" value="ECO:0007669"/>
    <property type="project" value="TreeGrafter"/>
</dbReference>
<dbReference type="InterPro" id="IPR004518">
    <property type="entry name" value="MazG-like_dom"/>
</dbReference>
<keyword evidence="4" id="KW-1185">Reference proteome</keyword>
<dbReference type="SUPFAM" id="SSF101386">
    <property type="entry name" value="all-alpha NTP pyrophosphatases"/>
    <property type="match status" value="2"/>
</dbReference>
<feature type="compositionally biased region" description="Low complexity" evidence="1">
    <location>
        <begin position="10"/>
        <end position="21"/>
    </location>
</feature>
<evidence type="ECO:0000256" key="1">
    <source>
        <dbReference type="SAM" id="MobiDB-lite"/>
    </source>
</evidence>
<dbReference type="GO" id="GO:0046081">
    <property type="term" value="P:dUTP catabolic process"/>
    <property type="evidence" value="ECO:0007669"/>
    <property type="project" value="TreeGrafter"/>
</dbReference>
<feature type="domain" description="NTP pyrophosphohydrolase MazG-like" evidence="2">
    <location>
        <begin position="191"/>
        <end position="271"/>
    </location>
</feature>
<keyword evidence="3" id="KW-0378">Hydrolase</keyword>
<dbReference type="AlphaFoldDB" id="A0A517TDA4"/>
<dbReference type="Proteomes" id="UP000319976">
    <property type="component" value="Chromosome"/>
</dbReference>
<name>A0A517TDA4_9PLAN</name>
<dbReference type="InterPro" id="IPR048015">
    <property type="entry name" value="NTP-PPase_MazG-like_N"/>
</dbReference>
<dbReference type="GO" id="GO:0006203">
    <property type="term" value="P:dGTP catabolic process"/>
    <property type="evidence" value="ECO:0007669"/>
    <property type="project" value="TreeGrafter"/>
</dbReference>
<dbReference type="FunFam" id="1.10.287.1080:FF:000001">
    <property type="entry name" value="Nucleoside triphosphate pyrophosphohydrolase"/>
    <property type="match status" value="1"/>
</dbReference>
<dbReference type="OrthoDB" id="9808939at2"/>
<dbReference type="InterPro" id="IPR048011">
    <property type="entry name" value="NTP-PPase_MazG-like_C"/>
</dbReference>
<dbReference type="Gene3D" id="1.10.287.1080">
    <property type="entry name" value="MazG-like"/>
    <property type="match status" value="2"/>
</dbReference>
<evidence type="ECO:0000259" key="2">
    <source>
        <dbReference type="Pfam" id="PF03819"/>
    </source>
</evidence>
<dbReference type="GO" id="GO:0046076">
    <property type="term" value="P:dTTP catabolic process"/>
    <property type="evidence" value="ECO:0007669"/>
    <property type="project" value="TreeGrafter"/>
</dbReference>
<dbReference type="EMBL" id="CP036316">
    <property type="protein sequence ID" value="QDT66353.1"/>
    <property type="molecule type" value="Genomic_DNA"/>
</dbReference>
<organism evidence="3 4">
    <name type="scientific">Calycomorphotria hydatis</name>
    <dbReference type="NCBI Taxonomy" id="2528027"/>
    <lineage>
        <taxon>Bacteria</taxon>
        <taxon>Pseudomonadati</taxon>
        <taxon>Planctomycetota</taxon>
        <taxon>Planctomycetia</taxon>
        <taxon>Planctomycetales</taxon>
        <taxon>Planctomycetaceae</taxon>
        <taxon>Calycomorphotria</taxon>
    </lineage>
</organism>
<feature type="domain" description="NTP pyrophosphohydrolase MazG-like" evidence="2">
    <location>
        <begin position="52"/>
        <end position="125"/>
    </location>
</feature>
<proteinExistence type="predicted"/>
<feature type="region of interest" description="Disordered" evidence="1">
    <location>
        <begin position="1"/>
        <end position="23"/>
    </location>
</feature>
<dbReference type="EC" id="3.6.1.8" evidence="3"/>
<dbReference type="GO" id="GO:0047693">
    <property type="term" value="F:ATP diphosphatase activity"/>
    <property type="evidence" value="ECO:0007669"/>
    <property type="project" value="UniProtKB-EC"/>
</dbReference>
<reference evidence="3 4" key="1">
    <citation type="submission" date="2019-02" db="EMBL/GenBank/DDBJ databases">
        <title>Deep-cultivation of Planctomycetes and their phenomic and genomic characterization uncovers novel biology.</title>
        <authorList>
            <person name="Wiegand S."/>
            <person name="Jogler M."/>
            <person name="Boedeker C."/>
            <person name="Pinto D."/>
            <person name="Vollmers J."/>
            <person name="Rivas-Marin E."/>
            <person name="Kohn T."/>
            <person name="Peeters S.H."/>
            <person name="Heuer A."/>
            <person name="Rast P."/>
            <person name="Oberbeckmann S."/>
            <person name="Bunk B."/>
            <person name="Jeske O."/>
            <person name="Meyerdierks A."/>
            <person name="Storesund J.E."/>
            <person name="Kallscheuer N."/>
            <person name="Luecker S."/>
            <person name="Lage O.M."/>
            <person name="Pohl T."/>
            <person name="Merkel B.J."/>
            <person name="Hornburger P."/>
            <person name="Mueller R.-W."/>
            <person name="Bruemmer F."/>
            <person name="Labrenz M."/>
            <person name="Spormann A.M."/>
            <person name="Op den Camp H."/>
            <person name="Overmann J."/>
            <person name="Amann R."/>
            <person name="Jetten M.S.M."/>
            <person name="Mascher T."/>
            <person name="Medema M.H."/>
            <person name="Devos D.P."/>
            <person name="Kaster A.-K."/>
            <person name="Ovreas L."/>
            <person name="Rohde M."/>
            <person name="Galperin M.Y."/>
            <person name="Jogler C."/>
        </authorList>
    </citation>
    <scope>NUCLEOTIDE SEQUENCE [LARGE SCALE GENOMIC DNA]</scope>
    <source>
        <strain evidence="3 4">V22</strain>
    </source>
</reference>
<dbReference type="GO" id="GO:0006950">
    <property type="term" value="P:response to stress"/>
    <property type="evidence" value="ECO:0007669"/>
    <property type="project" value="UniProtKB-ARBA"/>
</dbReference>
<dbReference type="GO" id="GO:0046061">
    <property type="term" value="P:dATP catabolic process"/>
    <property type="evidence" value="ECO:0007669"/>
    <property type="project" value="TreeGrafter"/>
</dbReference>